<keyword evidence="2" id="KW-0812">Transmembrane</keyword>
<keyword evidence="2" id="KW-1133">Transmembrane helix</keyword>
<feature type="region of interest" description="Disordered" evidence="1">
    <location>
        <begin position="1"/>
        <end position="21"/>
    </location>
</feature>
<name>A0AA35V761_LACSI</name>
<evidence type="ECO:0000313" key="3">
    <source>
        <dbReference type="EMBL" id="CAI9268146.1"/>
    </source>
</evidence>
<protein>
    <submittedName>
        <fullName evidence="3">Uncharacterized protein</fullName>
    </submittedName>
</protein>
<accession>A0AA35V761</accession>
<evidence type="ECO:0000256" key="2">
    <source>
        <dbReference type="SAM" id="Phobius"/>
    </source>
</evidence>
<proteinExistence type="predicted"/>
<keyword evidence="4" id="KW-1185">Reference proteome</keyword>
<sequence>MASSSSIGSSQGSRSMRKGLRSKCFCGDPVGKWTSWSDKNLERRPSITKPVVQRHVVRFLPHGNGFNHDGFEDFVEEYVEEHVAEVAAEPVAQGFHMAHQDGLAGVNFMIVFWVSLFAVVWYMMM</sequence>
<evidence type="ECO:0000256" key="1">
    <source>
        <dbReference type="SAM" id="MobiDB-lite"/>
    </source>
</evidence>
<organism evidence="3 4">
    <name type="scientific">Lactuca saligna</name>
    <name type="common">Willowleaf lettuce</name>
    <dbReference type="NCBI Taxonomy" id="75948"/>
    <lineage>
        <taxon>Eukaryota</taxon>
        <taxon>Viridiplantae</taxon>
        <taxon>Streptophyta</taxon>
        <taxon>Embryophyta</taxon>
        <taxon>Tracheophyta</taxon>
        <taxon>Spermatophyta</taxon>
        <taxon>Magnoliopsida</taxon>
        <taxon>eudicotyledons</taxon>
        <taxon>Gunneridae</taxon>
        <taxon>Pentapetalae</taxon>
        <taxon>asterids</taxon>
        <taxon>campanulids</taxon>
        <taxon>Asterales</taxon>
        <taxon>Asteraceae</taxon>
        <taxon>Cichorioideae</taxon>
        <taxon>Cichorieae</taxon>
        <taxon>Lactucinae</taxon>
        <taxon>Lactuca</taxon>
    </lineage>
</organism>
<reference evidence="3" key="1">
    <citation type="submission" date="2023-04" db="EMBL/GenBank/DDBJ databases">
        <authorList>
            <person name="Vijverberg K."/>
            <person name="Xiong W."/>
            <person name="Schranz E."/>
        </authorList>
    </citation>
    <scope>NUCLEOTIDE SEQUENCE</scope>
</reference>
<dbReference type="AlphaFoldDB" id="A0AA35V761"/>
<keyword evidence="2" id="KW-0472">Membrane</keyword>
<gene>
    <name evidence="3" type="ORF">LSALG_LOCUS8587</name>
</gene>
<dbReference type="Proteomes" id="UP001177003">
    <property type="component" value="Chromosome 1"/>
</dbReference>
<feature type="compositionally biased region" description="Low complexity" evidence="1">
    <location>
        <begin position="1"/>
        <end position="14"/>
    </location>
</feature>
<feature type="transmembrane region" description="Helical" evidence="2">
    <location>
        <begin position="103"/>
        <end position="124"/>
    </location>
</feature>
<dbReference type="EMBL" id="OX465077">
    <property type="protein sequence ID" value="CAI9268146.1"/>
    <property type="molecule type" value="Genomic_DNA"/>
</dbReference>
<evidence type="ECO:0000313" key="4">
    <source>
        <dbReference type="Proteomes" id="UP001177003"/>
    </source>
</evidence>